<evidence type="ECO:0000313" key="18">
    <source>
        <dbReference type="Ensembl" id="ENSSFOP00015024810.1"/>
    </source>
</evidence>
<dbReference type="Ensembl" id="ENSSFOT00015025079.2">
    <property type="protein sequence ID" value="ENSSFOP00015024810.1"/>
    <property type="gene ID" value="ENSSFOG00015015909.2"/>
</dbReference>
<evidence type="ECO:0000256" key="15">
    <source>
        <dbReference type="ARBA" id="ARBA00039397"/>
    </source>
</evidence>
<keyword evidence="9" id="KW-0256">Endoplasmic reticulum</keyword>
<evidence type="ECO:0000256" key="11">
    <source>
        <dbReference type="ARBA" id="ARBA00022990"/>
    </source>
</evidence>
<name>A0A8C9RWP5_SCLFO</name>
<comment type="subunit">
    <text evidence="14">Homotrimer; The trimer binds only one molecule of glutathione.</text>
</comment>
<dbReference type="InterPro" id="IPR023352">
    <property type="entry name" value="MAPEG-like_dom_sf"/>
</dbReference>
<keyword evidence="7 17" id="KW-0812">Transmembrane</keyword>
<feature type="transmembrane region" description="Helical" evidence="17">
    <location>
        <begin position="83"/>
        <end position="107"/>
    </location>
</feature>
<dbReference type="EC" id="2.5.1.18" evidence="5"/>
<dbReference type="GeneTree" id="ENSGT00390000011980"/>
<evidence type="ECO:0000256" key="9">
    <source>
        <dbReference type="ARBA" id="ARBA00022824"/>
    </source>
</evidence>
<comment type="function">
    <text evidence="1">Conjugation of reduced glutathione to a wide number of exogenous and endogenous hydrophobic electrophiles.</text>
</comment>
<keyword evidence="8" id="KW-1000">Mitochondrion outer membrane</keyword>
<dbReference type="GO" id="GO:0005741">
    <property type="term" value="C:mitochondrial outer membrane"/>
    <property type="evidence" value="ECO:0007669"/>
    <property type="project" value="UniProtKB-SubCell"/>
</dbReference>
<evidence type="ECO:0000256" key="3">
    <source>
        <dbReference type="ARBA" id="ARBA00004477"/>
    </source>
</evidence>
<keyword evidence="12" id="KW-0496">Mitochondrion</keyword>
<gene>
    <name evidence="18" type="primary">MGST1</name>
    <name evidence="18" type="synonym">mgst1</name>
</gene>
<keyword evidence="11" id="KW-0007">Acetylation</keyword>
<dbReference type="Gene3D" id="1.20.120.550">
    <property type="entry name" value="Membrane associated eicosanoid/glutathione metabolism-like domain"/>
    <property type="match status" value="1"/>
</dbReference>
<evidence type="ECO:0000256" key="16">
    <source>
        <dbReference type="ARBA" id="ARBA00049385"/>
    </source>
</evidence>
<dbReference type="PANTHER" id="PTHR10689">
    <property type="entry name" value="MICROSOMAL GLUTATHIONE S-TRANSFERASE 1"/>
    <property type="match status" value="1"/>
</dbReference>
<dbReference type="AlphaFoldDB" id="A0A8C9RWP5"/>
<evidence type="ECO:0000256" key="5">
    <source>
        <dbReference type="ARBA" id="ARBA00012452"/>
    </source>
</evidence>
<dbReference type="GO" id="GO:0005789">
    <property type="term" value="C:endoplasmic reticulum membrane"/>
    <property type="evidence" value="ECO:0007669"/>
    <property type="project" value="UniProtKB-SubCell"/>
</dbReference>
<evidence type="ECO:0000313" key="19">
    <source>
        <dbReference type="Proteomes" id="UP000694397"/>
    </source>
</evidence>
<dbReference type="OrthoDB" id="193139at2759"/>
<dbReference type="SUPFAM" id="SSF161084">
    <property type="entry name" value="MAPEG domain-like"/>
    <property type="match status" value="1"/>
</dbReference>
<dbReference type="PANTHER" id="PTHR10689:SF6">
    <property type="entry name" value="MICROSOMAL GLUTATHIONE S-TRANSFERASE 1"/>
    <property type="match status" value="1"/>
</dbReference>
<feature type="transmembrane region" description="Helical" evidence="17">
    <location>
        <begin position="12"/>
        <end position="37"/>
    </location>
</feature>
<reference evidence="18" key="3">
    <citation type="submission" date="2025-09" db="UniProtKB">
        <authorList>
            <consortium name="Ensembl"/>
        </authorList>
    </citation>
    <scope>IDENTIFICATION</scope>
</reference>
<evidence type="ECO:0000256" key="12">
    <source>
        <dbReference type="ARBA" id="ARBA00023128"/>
    </source>
</evidence>
<comment type="subcellular location">
    <subcellularLocation>
        <location evidence="3">Endoplasmic reticulum membrane</location>
        <topology evidence="3">Multi-pass membrane protein</topology>
    </subcellularLocation>
    <subcellularLocation>
        <location evidence="2">Mitochondrion outer membrane</location>
    </subcellularLocation>
</comment>
<protein>
    <recommendedName>
        <fullName evidence="15">Microsomal glutathione S-transferase 1</fullName>
        <ecNumber evidence="5">2.5.1.18</ecNumber>
    </recommendedName>
</protein>
<comment type="similarity">
    <text evidence="4">Belongs to the MAPEG family.</text>
</comment>
<evidence type="ECO:0000256" key="10">
    <source>
        <dbReference type="ARBA" id="ARBA00022989"/>
    </source>
</evidence>
<reference evidence="18" key="2">
    <citation type="submission" date="2025-08" db="UniProtKB">
        <authorList>
            <consortium name="Ensembl"/>
        </authorList>
    </citation>
    <scope>IDENTIFICATION</scope>
</reference>
<feature type="transmembrane region" description="Helical" evidence="17">
    <location>
        <begin position="119"/>
        <end position="137"/>
    </location>
</feature>
<sequence>IAGMSQLAESEVFLAFCTYATIVILKMLLMAPLTAYFRITKKVFSNPEDTWLAANAEEKKKMLCTDEDVERVRRCHLNDLENIVPFLMIGLLYSITGPDLSTALLHFRVFVDSRIFHTVAYLMVGMATTFSMAYRVLTSVLYL</sequence>
<evidence type="ECO:0000256" key="4">
    <source>
        <dbReference type="ARBA" id="ARBA00010459"/>
    </source>
</evidence>
<evidence type="ECO:0000256" key="1">
    <source>
        <dbReference type="ARBA" id="ARBA00003701"/>
    </source>
</evidence>
<accession>A0A8C9RWP5</accession>
<evidence type="ECO:0000256" key="7">
    <source>
        <dbReference type="ARBA" id="ARBA00022692"/>
    </source>
</evidence>
<organism evidence="18 19">
    <name type="scientific">Scleropages formosus</name>
    <name type="common">Asian bonytongue</name>
    <name type="synonym">Osteoglossum formosum</name>
    <dbReference type="NCBI Taxonomy" id="113540"/>
    <lineage>
        <taxon>Eukaryota</taxon>
        <taxon>Metazoa</taxon>
        <taxon>Chordata</taxon>
        <taxon>Craniata</taxon>
        <taxon>Vertebrata</taxon>
        <taxon>Euteleostomi</taxon>
        <taxon>Actinopterygii</taxon>
        <taxon>Neopterygii</taxon>
        <taxon>Teleostei</taxon>
        <taxon>Osteoglossocephala</taxon>
        <taxon>Osteoglossomorpha</taxon>
        <taxon>Osteoglossiformes</taxon>
        <taxon>Osteoglossidae</taxon>
        <taxon>Scleropages</taxon>
    </lineage>
</organism>
<dbReference type="GO" id="GO:0004364">
    <property type="term" value="F:glutathione transferase activity"/>
    <property type="evidence" value="ECO:0007669"/>
    <property type="project" value="UniProtKB-EC"/>
</dbReference>
<comment type="catalytic activity">
    <reaction evidence="16">
        <text>RX + glutathione = an S-substituted glutathione + a halide anion + H(+)</text>
        <dbReference type="Rhea" id="RHEA:16437"/>
        <dbReference type="ChEBI" id="CHEBI:15378"/>
        <dbReference type="ChEBI" id="CHEBI:16042"/>
        <dbReference type="ChEBI" id="CHEBI:17792"/>
        <dbReference type="ChEBI" id="CHEBI:57925"/>
        <dbReference type="ChEBI" id="CHEBI:90779"/>
        <dbReference type="EC" id="2.5.1.18"/>
    </reaction>
    <physiologicalReaction direction="left-to-right" evidence="16">
        <dbReference type="Rhea" id="RHEA:16438"/>
    </physiologicalReaction>
</comment>
<keyword evidence="6" id="KW-0808">Transferase</keyword>
<proteinExistence type="inferred from homology"/>
<keyword evidence="10 17" id="KW-1133">Transmembrane helix</keyword>
<evidence type="ECO:0000256" key="13">
    <source>
        <dbReference type="ARBA" id="ARBA00023136"/>
    </source>
</evidence>
<keyword evidence="13 17" id="KW-0472">Membrane</keyword>
<evidence type="ECO:0000256" key="2">
    <source>
        <dbReference type="ARBA" id="ARBA00004294"/>
    </source>
</evidence>
<dbReference type="Proteomes" id="UP000694397">
    <property type="component" value="Chromosome 24"/>
</dbReference>
<keyword evidence="19" id="KW-1185">Reference proteome</keyword>
<dbReference type="FunFam" id="1.20.120.550:FF:000002">
    <property type="entry name" value="Microsomal glutathione S-transferase 1"/>
    <property type="match status" value="1"/>
</dbReference>
<dbReference type="InterPro" id="IPR040162">
    <property type="entry name" value="MGST1-like"/>
</dbReference>
<evidence type="ECO:0000256" key="17">
    <source>
        <dbReference type="SAM" id="Phobius"/>
    </source>
</evidence>
<evidence type="ECO:0000256" key="8">
    <source>
        <dbReference type="ARBA" id="ARBA00022787"/>
    </source>
</evidence>
<dbReference type="Pfam" id="PF01124">
    <property type="entry name" value="MAPEG"/>
    <property type="match status" value="1"/>
</dbReference>
<dbReference type="InterPro" id="IPR001129">
    <property type="entry name" value="Membr-assoc_MAPEG"/>
</dbReference>
<evidence type="ECO:0000256" key="6">
    <source>
        <dbReference type="ARBA" id="ARBA00022679"/>
    </source>
</evidence>
<evidence type="ECO:0000256" key="14">
    <source>
        <dbReference type="ARBA" id="ARBA00038540"/>
    </source>
</evidence>
<reference evidence="18 19" key="1">
    <citation type="submission" date="2019-04" db="EMBL/GenBank/DDBJ databases">
        <authorList>
            <consortium name="Wellcome Sanger Institute Data Sharing"/>
        </authorList>
    </citation>
    <scope>NUCLEOTIDE SEQUENCE [LARGE SCALE GENOMIC DNA]</scope>
</reference>